<dbReference type="SUPFAM" id="SSF48498">
    <property type="entry name" value="Tetracyclin repressor-like, C-terminal domain"/>
    <property type="match status" value="1"/>
</dbReference>
<dbReference type="Pfam" id="PF00440">
    <property type="entry name" value="TetR_N"/>
    <property type="match status" value="1"/>
</dbReference>
<evidence type="ECO:0000256" key="3">
    <source>
        <dbReference type="ARBA" id="ARBA00023163"/>
    </source>
</evidence>
<dbReference type="AlphaFoldDB" id="A0A5P2QTR8"/>
<proteinExistence type="predicted"/>
<dbReference type="EMBL" id="CP044081">
    <property type="protein sequence ID" value="QEU08042.1"/>
    <property type="molecule type" value="Genomic_DNA"/>
</dbReference>
<reference evidence="6 7" key="1">
    <citation type="submission" date="2019-09" db="EMBL/GenBank/DDBJ databases">
        <title>FDA dAtabase for Regulatory Grade micrObial Sequences (FDA-ARGOS): Supporting development and validation of Infectious Disease Dx tests.</title>
        <authorList>
            <person name="Sciortino C."/>
            <person name="Tallon L."/>
            <person name="Sadzewicz L."/>
            <person name="Vavikolanu K."/>
            <person name="Mehta A."/>
            <person name="Aluvathingal J."/>
            <person name="Nadendla S."/>
            <person name="Nandy P."/>
            <person name="Geyer C."/>
            <person name="Yan Y."/>
            <person name="Sichtig H."/>
        </authorList>
    </citation>
    <scope>NUCLEOTIDE SEQUENCE [LARGE SCALE GENOMIC DNA]</scope>
    <source>
        <strain evidence="6 7">FDAARGOS_643</strain>
    </source>
</reference>
<evidence type="ECO:0000256" key="1">
    <source>
        <dbReference type="ARBA" id="ARBA00023015"/>
    </source>
</evidence>
<dbReference type="InterPro" id="IPR001647">
    <property type="entry name" value="HTH_TetR"/>
</dbReference>
<evidence type="ECO:0000259" key="5">
    <source>
        <dbReference type="PROSITE" id="PS50977"/>
    </source>
</evidence>
<dbReference type="GO" id="GO:0003677">
    <property type="term" value="F:DNA binding"/>
    <property type="evidence" value="ECO:0007669"/>
    <property type="project" value="UniProtKB-UniRule"/>
</dbReference>
<dbReference type="InterPro" id="IPR011075">
    <property type="entry name" value="TetR_C"/>
</dbReference>
<evidence type="ECO:0000256" key="4">
    <source>
        <dbReference type="PROSITE-ProRule" id="PRU00335"/>
    </source>
</evidence>
<dbReference type="Proteomes" id="UP000324507">
    <property type="component" value="Chromosome"/>
</dbReference>
<dbReference type="SUPFAM" id="SSF46689">
    <property type="entry name" value="Homeodomain-like"/>
    <property type="match status" value="1"/>
</dbReference>
<sequence length="219" mass="24245">MVCPLPNSASPLSDEGGRTTTLHFSCKVERSLYTALMTDTKTRIASDLERSFSEQGFAEQGVEALRAEADVSLRTLYKHFPSREAMIVGALEHRDRTYFDWLAGGPEDGVDHVLHPLVRLGDWLAEVANTGCLFLNALAEYPDSQPIADTVLDHKARLADEFRLRLERVAPGRDTRHLAETLFLLHEGMTQAARLQGRDRATEAAMRAARAALLAEGIC</sequence>
<evidence type="ECO:0000256" key="2">
    <source>
        <dbReference type="ARBA" id="ARBA00023125"/>
    </source>
</evidence>
<keyword evidence="3" id="KW-0804">Transcription</keyword>
<name>A0A5P2QTR8_9RHOB</name>
<gene>
    <name evidence="6" type="ORF">FOB51_08545</name>
</gene>
<organism evidence="6 7">
    <name type="scientific">Paracoccus yeei</name>
    <dbReference type="NCBI Taxonomy" id="147645"/>
    <lineage>
        <taxon>Bacteria</taxon>
        <taxon>Pseudomonadati</taxon>
        <taxon>Pseudomonadota</taxon>
        <taxon>Alphaproteobacteria</taxon>
        <taxon>Rhodobacterales</taxon>
        <taxon>Paracoccaceae</taxon>
        <taxon>Paracoccus</taxon>
    </lineage>
</organism>
<evidence type="ECO:0000313" key="7">
    <source>
        <dbReference type="Proteomes" id="UP000324507"/>
    </source>
</evidence>
<keyword evidence="1" id="KW-0805">Transcription regulation</keyword>
<dbReference type="InterPro" id="IPR036271">
    <property type="entry name" value="Tet_transcr_reg_TetR-rel_C_sf"/>
</dbReference>
<dbReference type="PANTHER" id="PTHR47506">
    <property type="entry name" value="TRANSCRIPTIONAL REGULATORY PROTEIN"/>
    <property type="match status" value="1"/>
</dbReference>
<feature type="domain" description="HTH tetR-type" evidence="5">
    <location>
        <begin position="38"/>
        <end position="98"/>
    </location>
</feature>
<keyword evidence="2 4" id="KW-0238">DNA-binding</keyword>
<accession>A0A5P2QTR8</accession>
<feature type="DNA-binding region" description="H-T-H motif" evidence="4">
    <location>
        <begin position="61"/>
        <end position="80"/>
    </location>
</feature>
<dbReference type="Gene3D" id="1.10.357.10">
    <property type="entry name" value="Tetracycline Repressor, domain 2"/>
    <property type="match status" value="1"/>
</dbReference>
<dbReference type="PROSITE" id="PS50977">
    <property type="entry name" value="HTH_TETR_2"/>
    <property type="match status" value="1"/>
</dbReference>
<dbReference type="PANTHER" id="PTHR47506:SF6">
    <property type="entry name" value="HTH-TYPE TRANSCRIPTIONAL REPRESSOR NEMR"/>
    <property type="match status" value="1"/>
</dbReference>
<protein>
    <submittedName>
        <fullName evidence="6">TetR/AcrR family transcriptional regulator</fullName>
    </submittedName>
</protein>
<evidence type="ECO:0000313" key="6">
    <source>
        <dbReference type="EMBL" id="QEU08042.1"/>
    </source>
</evidence>
<dbReference type="Pfam" id="PF16925">
    <property type="entry name" value="TetR_C_13"/>
    <property type="match status" value="1"/>
</dbReference>
<dbReference type="InterPro" id="IPR009057">
    <property type="entry name" value="Homeodomain-like_sf"/>
</dbReference>